<accession>Q5KZ37</accession>
<protein>
    <submittedName>
        <fullName evidence="1">Uncharacterized protein</fullName>
    </submittedName>
</protein>
<proteinExistence type="predicted"/>
<organism evidence="1 2">
    <name type="scientific">Geobacillus kaustophilus (strain HTA426)</name>
    <dbReference type="NCBI Taxonomy" id="235909"/>
    <lineage>
        <taxon>Bacteria</taxon>
        <taxon>Bacillati</taxon>
        <taxon>Bacillota</taxon>
        <taxon>Bacilli</taxon>
        <taxon>Bacillales</taxon>
        <taxon>Anoxybacillaceae</taxon>
        <taxon>Geobacillus</taxon>
        <taxon>Geobacillus thermoleovorans group</taxon>
    </lineage>
</organism>
<dbReference type="AlphaFoldDB" id="Q5KZ37"/>
<name>Q5KZ37_GEOKA</name>
<evidence type="ECO:0000313" key="1">
    <source>
        <dbReference type="EMBL" id="BAD76049.1"/>
    </source>
</evidence>
<sequence>MTFMAVSRGIASNDNTMKKVFRSFAEHLFCVRTDNGDQSFGWTPCRSAFLRVMPDRRRAKKLCPHT</sequence>
<keyword evidence="2" id="KW-1185">Reference proteome</keyword>
<gene>
    <name evidence="1" type="ordered locus">GK1764</name>
</gene>
<evidence type="ECO:0000313" key="2">
    <source>
        <dbReference type="Proteomes" id="UP000001172"/>
    </source>
</evidence>
<dbReference type="EMBL" id="BA000043">
    <property type="protein sequence ID" value="BAD76049.1"/>
    <property type="molecule type" value="Genomic_DNA"/>
</dbReference>
<dbReference type="STRING" id="235909.GK1764"/>
<dbReference type="Proteomes" id="UP000001172">
    <property type="component" value="Chromosome"/>
</dbReference>
<dbReference type="HOGENOM" id="CLU_2824972_0_0_9"/>
<reference evidence="1 2" key="1">
    <citation type="journal article" date="2004" name="Nucleic Acids Res.">
        <title>Thermoadaptation trait revealed by the genome sequence of thermophilic Geobacillus kaustophilus.</title>
        <authorList>
            <person name="Takami H."/>
            <person name="Takaki Y."/>
            <person name="Chee G.J."/>
            <person name="Nishi S."/>
            <person name="Shimamura S."/>
            <person name="Suzuki H."/>
            <person name="Matsui S."/>
            <person name="Uchiyama I."/>
        </authorList>
    </citation>
    <scope>NUCLEOTIDE SEQUENCE [LARGE SCALE GENOMIC DNA]</scope>
    <source>
        <strain evidence="1 2">HTA426</strain>
    </source>
</reference>
<dbReference type="KEGG" id="gka:GK1764"/>